<name>M6JN14_9LEPT</name>
<evidence type="ECO:0000313" key="2">
    <source>
        <dbReference type="Proteomes" id="UP000012106"/>
    </source>
</evidence>
<dbReference type="Gene3D" id="3.30.2310.20">
    <property type="entry name" value="RelE-like"/>
    <property type="match status" value="1"/>
</dbReference>
<protein>
    <submittedName>
        <fullName evidence="1">Toxin-antitoxin system, toxin component, RelE family</fullName>
    </submittedName>
</protein>
<dbReference type="AlphaFoldDB" id="M6JN14"/>
<accession>M6JN14</accession>
<gene>
    <name evidence="1" type="ORF">LEP1GSC063_3272</name>
</gene>
<evidence type="ECO:0000313" key="1">
    <source>
        <dbReference type="EMBL" id="EMN23091.1"/>
    </source>
</evidence>
<proteinExistence type="predicted"/>
<dbReference type="InterPro" id="IPR035093">
    <property type="entry name" value="RelE/ParE_toxin_dom_sf"/>
</dbReference>
<comment type="caution">
    <text evidence="1">The sequence shown here is derived from an EMBL/GenBank/DDBJ whole genome shotgun (WGS) entry which is preliminary data.</text>
</comment>
<sequence>MIKDRDGQHAIWVNSAVRICFTWNDGKVIIEYVGDYH</sequence>
<dbReference type="SUPFAM" id="SSF143011">
    <property type="entry name" value="RelE-like"/>
    <property type="match status" value="1"/>
</dbReference>
<reference evidence="1 2" key="1">
    <citation type="submission" date="2013-01" db="EMBL/GenBank/DDBJ databases">
        <authorList>
            <person name="Harkins D.M."/>
            <person name="Durkin A.S."/>
            <person name="Brinkac L.M."/>
            <person name="Haft D.H."/>
            <person name="Selengut J.D."/>
            <person name="Sanka R."/>
            <person name="DePew J."/>
            <person name="Purushe J."/>
            <person name="Hartskeerl R.A."/>
            <person name="Ahmed A."/>
            <person name="van der Linden H."/>
            <person name="Goris M.G.A."/>
            <person name="Vinetz J.M."/>
            <person name="Sutton G.G."/>
            <person name="Nierman W.C."/>
            <person name="Fouts D.E."/>
        </authorList>
    </citation>
    <scope>NUCLEOTIDE SEQUENCE [LARGE SCALE GENOMIC DNA]</scope>
    <source>
        <strain evidence="1 2">MAVJ 401</strain>
    </source>
</reference>
<dbReference type="EMBL" id="AHMU02000017">
    <property type="protein sequence ID" value="EMN23091.1"/>
    <property type="molecule type" value="Genomic_DNA"/>
</dbReference>
<dbReference type="Proteomes" id="UP000012106">
    <property type="component" value="Unassembled WGS sequence"/>
</dbReference>
<organism evidence="1 2">
    <name type="scientific">Leptospira santarosai serovar Arenal str. MAVJ 401</name>
    <dbReference type="NCBI Taxonomy" id="1049976"/>
    <lineage>
        <taxon>Bacteria</taxon>
        <taxon>Pseudomonadati</taxon>
        <taxon>Spirochaetota</taxon>
        <taxon>Spirochaetia</taxon>
        <taxon>Leptospirales</taxon>
        <taxon>Leptospiraceae</taxon>
        <taxon>Leptospira</taxon>
    </lineage>
</organism>